<dbReference type="AlphaFoldDB" id="A0A7G6E6F2"/>
<feature type="transmembrane region" description="Helical" evidence="1">
    <location>
        <begin position="44"/>
        <end position="66"/>
    </location>
</feature>
<protein>
    <submittedName>
        <fullName evidence="2">Uncharacterized protein</fullName>
    </submittedName>
</protein>
<dbReference type="EMBL" id="CP045798">
    <property type="protein sequence ID" value="QNB47656.1"/>
    <property type="molecule type" value="Genomic_DNA"/>
</dbReference>
<organism evidence="2 3">
    <name type="scientific">Thermanaerosceptrum fracticalcis</name>
    <dbReference type="NCBI Taxonomy" id="1712410"/>
    <lineage>
        <taxon>Bacteria</taxon>
        <taxon>Bacillati</taxon>
        <taxon>Bacillota</taxon>
        <taxon>Clostridia</taxon>
        <taxon>Eubacteriales</taxon>
        <taxon>Peptococcaceae</taxon>
        <taxon>Thermanaerosceptrum</taxon>
    </lineage>
</organism>
<dbReference type="KEGG" id="tfr:BR63_16070"/>
<accession>A0A7G6E6F2</accession>
<keyword evidence="1" id="KW-0812">Transmembrane</keyword>
<dbReference type="RefSeq" id="WP_034425938.1">
    <property type="nucleotide sequence ID" value="NZ_CP045798.1"/>
</dbReference>
<name>A0A7G6E6F2_THEFR</name>
<evidence type="ECO:0000313" key="2">
    <source>
        <dbReference type="EMBL" id="QNB47656.1"/>
    </source>
</evidence>
<proteinExistence type="predicted"/>
<reference evidence="2 3" key="1">
    <citation type="journal article" date="2019" name="Front. Microbiol.">
        <title>Thermoanaerosceptrum fracticalcis gen. nov. sp. nov., a Novel Fumarate-Fermenting Microorganism From a Deep Fractured Carbonate Aquifer of the US Great Basin.</title>
        <authorList>
            <person name="Hamilton-Brehm S.D."/>
            <person name="Stewart L.E."/>
            <person name="Zavarin M."/>
            <person name="Caldwell M."/>
            <person name="Lawson P.A."/>
            <person name="Onstott T.C."/>
            <person name="Grzymski J."/>
            <person name="Neveux I."/>
            <person name="Lollar B.S."/>
            <person name="Russell C.E."/>
            <person name="Moser D.P."/>
        </authorList>
    </citation>
    <scope>NUCLEOTIDE SEQUENCE [LARGE SCALE GENOMIC DNA]</scope>
    <source>
        <strain evidence="2 3">DRI-13</strain>
    </source>
</reference>
<keyword evidence="1" id="KW-0472">Membrane</keyword>
<evidence type="ECO:0000256" key="1">
    <source>
        <dbReference type="SAM" id="Phobius"/>
    </source>
</evidence>
<keyword evidence="3" id="KW-1185">Reference proteome</keyword>
<gene>
    <name evidence="2" type="ORF">BR63_16070</name>
</gene>
<feature type="transmembrane region" description="Helical" evidence="1">
    <location>
        <begin position="72"/>
        <end position="95"/>
    </location>
</feature>
<dbReference type="Proteomes" id="UP000515847">
    <property type="component" value="Chromosome"/>
</dbReference>
<keyword evidence="1" id="KW-1133">Transmembrane helix</keyword>
<sequence>MFGVKLTCPQCKEPITTNTSRCPSCRNTIPKKHVEHYKKAETKFWITFLGGFIIFLIIPFLLYDLLGTKWTGILIASGIPISFLAGYLVMFMDIYGKKRKRYKDN</sequence>
<evidence type="ECO:0000313" key="3">
    <source>
        <dbReference type="Proteomes" id="UP000515847"/>
    </source>
</evidence>